<feature type="transmembrane region" description="Helical" evidence="10">
    <location>
        <begin position="398"/>
        <end position="421"/>
    </location>
</feature>
<evidence type="ECO:0000313" key="12">
    <source>
        <dbReference type="Proteomes" id="UP000199758"/>
    </source>
</evidence>
<evidence type="ECO:0000256" key="3">
    <source>
        <dbReference type="ARBA" id="ARBA00022449"/>
    </source>
</evidence>
<dbReference type="GO" id="GO:0005886">
    <property type="term" value="C:plasma membrane"/>
    <property type="evidence" value="ECO:0007669"/>
    <property type="project" value="UniProtKB-SubCell"/>
</dbReference>
<feature type="transmembrane region" description="Helical" evidence="10">
    <location>
        <begin position="142"/>
        <end position="160"/>
    </location>
</feature>
<dbReference type="GO" id="GO:0015297">
    <property type="term" value="F:antiporter activity"/>
    <property type="evidence" value="ECO:0007669"/>
    <property type="project" value="UniProtKB-KW"/>
</dbReference>
<proteinExistence type="predicted"/>
<dbReference type="GO" id="GO:0042910">
    <property type="term" value="F:xenobiotic transmembrane transporter activity"/>
    <property type="evidence" value="ECO:0007669"/>
    <property type="project" value="InterPro"/>
</dbReference>
<dbReference type="PANTHER" id="PTHR43298:SF2">
    <property type="entry name" value="FMN_FAD EXPORTER YEEO-RELATED"/>
    <property type="match status" value="1"/>
</dbReference>
<feature type="transmembrane region" description="Helical" evidence="10">
    <location>
        <begin position="55"/>
        <end position="80"/>
    </location>
</feature>
<dbReference type="OrthoDB" id="9780160at2"/>
<evidence type="ECO:0000256" key="9">
    <source>
        <dbReference type="ARBA" id="ARBA00031636"/>
    </source>
</evidence>
<dbReference type="GO" id="GO:0006811">
    <property type="term" value="P:monoatomic ion transport"/>
    <property type="evidence" value="ECO:0007669"/>
    <property type="project" value="UniProtKB-KW"/>
</dbReference>
<feature type="transmembrane region" description="Helical" evidence="10">
    <location>
        <begin position="427"/>
        <end position="446"/>
    </location>
</feature>
<reference evidence="11 12" key="1">
    <citation type="submission" date="2016-11" db="EMBL/GenBank/DDBJ databases">
        <authorList>
            <person name="Jaros S."/>
            <person name="Januszkiewicz K."/>
            <person name="Wedrychowicz H."/>
        </authorList>
    </citation>
    <scope>NUCLEOTIDE SEQUENCE [LARGE SCALE GENOMIC DNA]</scope>
    <source>
        <strain evidence="11 12">CGMCC 1.7049</strain>
    </source>
</reference>
<keyword evidence="4" id="KW-1003">Cell membrane</keyword>
<keyword evidence="8 10" id="KW-0472">Membrane</keyword>
<organism evidence="11 12">
    <name type="scientific">Hydrocarboniphaga daqingensis</name>
    <dbReference type="NCBI Taxonomy" id="490188"/>
    <lineage>
        <taxon>Bacteria</taxon>
        <taxon>Pseudomonadati</taxon>
        <taxon>Pseudomonadota</taxon>
        <taxon>Gammaproteobacteria</taxon>
        <taxon>Nevskiales</taxon>
        <taxon>Nevskiaceae</taxon>
        <taxon>Hydrocarboniphaga</taxon>
    </lineage>
</organism>
<comment type="subcellular location">
    <subcellularLocation>
        <location evidence="1">Cell inner membrane</location>
        <topology evidence="1">Multi-pass membrane protein</topology>
    </subcellularLocation>
</comment>
<keyword evidence="5 10" id="KW-0812">Transmembrane</keyword>
<evidence type="ECO:0000256" key="4">
    <source>
        <dbReference type="ARBA" id="ARBA00022475"/>
    </source>
</evidence>
<feature type="transmembrane region" description="Helical" evidence="10">
    <location>
        <begin position="330"/>
        <end position="353"/>
    </location>
</feature>
<dbReference type="InterPro" id="IPR050222">
    <property type="entry name" value="MATE_MdtK"/>
</dbReference>
<dbReference type="STRING" id="490188.SAMN04488068_0104"/>
<evidence type="ECO:0000256" key="1">
    <source>
        <dbReference type="ARBA" id="ARBA00004429"/>
    </source>
</evidence>
<evidence type="ECO:0000256" key="6">
    <source>
        <dbReference type="ARBA" id="ARBA00022989"/>
    </source>
</evidence>
<keyword evidence="7" id="KW-0406">Ion transport</keyword>
<gene>
    <name evidence="11" type="ORF">SAMN04488068_0104</name>
</gene>
<accession>A0A1M5JNX5</accession>
<dbReference type="PIRSF" id="PIRSF006603">
    <property type="entry name" value="DinF"/>
    <property type="match status" value="1"/>
</dbReference>
<evidence type="ECO:0000256" key="8">
    <source>
        <dbReference type="ARBA" id="ARBA00023136"/>
    </source>
</evidence>
<sequence length="468" mass="48810">MQTAVPAVPVPRSALLRAEALLNLKLAAPLIAAQLSFVGMHTVDTIMAGRLGPVALAAVAVGANIWFLGFIIFMGIFMSVSPIVAQRVGAGRPPEETGELLRNALLLAVVLGLLWMLLIWLICDPVLTLLNLDAPTQQLARGYVNAIAWAAVPFCLCFVMRNGCEGNGQTRAPVLAGIVALLVNILANLPLMYGYLGFPALGAVGTAWGTVVGVSAMAGVYALLYRVDPKLAPMRLFSARPRFAPELREIFTLGVPICASVVAEAWLFTLGALLMAHFGGRVVAAHQVAINFASLVFMVPLSIGLATAVRVGQAVGAGDGRQAVLRGHTGIALGGVFALVSAAGMALFARAVVSLYTDVPEVADLAVRFLGLAAIFQIFDCLQATTNGALRGFKDTRLPMAITVSAYWLAGLPTAAWLSIGTSVGPAGVWCGFIVGLAVAAAGLGLRFAVRSRQARAADGIKPSMHIP</sequence>
<feature type="transmembrane region" description="Helical" evidence="10">
    <location>
        <begin position="172"/>
        <end position="193"/>
    </location>
</feature>
<dbReference type="PANTHER" id="PTHR43298">
    <property type="entry name" value="MULTIDRUG RESISTANCE PROTEIN NORM-RELATED"/>
    <property type="match status" value="1"/>
</dbReference>
<feature type="transmembrane region" description="Helical" evidence="10">
    <location>
        <begin position="205"/>
        <end position="225"/>
    </location>
</feature>
<dbReference type="RefSeq" id="WP_072892673.1">
    <property type="nucleotide sequence ID" value="NZ_FQWZ01000001.1"/>
</dbReference>
<dbReference type="EMBL" id="FQWZ01000001">
    <property type="protein sequence ID" value="SHG42105.1"/>
    <property type="molecule type" value="Genomic_DNA"/>
</dbReference>
<dbReference type="InterPro" id="IPR002528">
    <property type="entry name" value="MATE_fam"/>
</dbReference>
<evidence type="ECO:0000256" key="10">
    <source>
        <dbReference type="SAM" id="Phobius"/>
    </source>
</evidence>
<keyword evidence="2" id="KW-0813">Transport</keyword>
<name>A0A1M5JNX5_9GAMM</name>
<evidence type="ECO:0000256" key="2">
    <source>
        <dbReference type="ARBA" id="ARBA00022448"/>
    </source>
</evidence>
<feature type="transmembrane region" description="Helical" evidence="10">
    <location>
        <begin position="21"/>
        <end position="43"/>
    </location>
</feature>
<feature type="transmembrane region" description="Helical" evidence="10">
    <location>
        <begin position="365"/>
        <end position="386"/>
    </location>
</feature>
<feature type="transmembrane region" description="Helical" evidence="10">
    <location>
        <begin position="100"/>
        <end position="122"/>
    </location>
</feature>
<keyword evidence="12" id="KW-1185">Reference proteome</keyword>
<evidence type="ECO:0000256" key="7">
    <source>
        <dbReference type="ARBA" id="ARBA00023065"/>
    </source>
</evidence>
<feature type="transmembrane region" description="Helical" evidence="10">
    <location>
        <begin position="250"/>
        <end position="276"/>
    </location>
</feature>
<keyword evidence="3" id="KW-0050">Antiport</keyword>
<dbReference type="AlphaFoldDB" id="A0A1M5JNX5"/>
<dbReference type="Proteomes" id="UP000199758">
    <property type="component" value="Unassembled WGS sequence"/>
</dbReference>
<protein>
    <recommendedName>
        <fullName evidence="9">Multidrug-efflux transporter</fullName>
    </recommendedName>
</protein>
<feature type="transmembrane region" description="Helical" evidence="10">
    <location>
        <begin position="288"/>
        <end position="309"/>
    </location>
</feature>
<evidence type="ECO:0000256" key="5">
    <source>
        <dbReference type="ARBA" id="ARBA00022692"/>
    </source>
</evidence>
<dbReference type="NCBIfam" id="TIGR00797">
    <property type="entry name" value="matE"/>
    <property type="match status" value="1"/>
</dbReference>
<keyword evidence="6 10" id="KW-1133">Transmembrane helix</keyword>
<dbReference type="CDD" id="cd13131">
    <property type="entry name" value="MATE_NorM_like"/>
    <property type="match status" value="1"/>
</dbReference>
<dbReference type="InterPro" id="IPR048279">
    <property type="entry name" value="MdtK-like"/>
</dbReference>
<evidence type="ECO:0000313" key="11">
    <source>
        <dbReference type="EMBL" id="SHG42105.1"/>
    </source>
</evidence>
<dbReference type="Pfam" id="PF01554">
    <property type="entry name" value="MatE"/>
    <property type="match status" value="2"/>
</dbReference>